<dbReference type="PATRIC" id="fig|80852.17.peg.1257"/>
<comment type="similarity">
    <text evidence="1 2">Belongs to the UPF0251 family.</text>
</comment>
<proteinExistence type="inferred from homology"/>
<evidence type="ECO:0000256" key="2">
    <source>
        <dbReference type="HAMAP-Rule" id="MF_00674"/>
    </source>
</evidence>
<reference evidence="4" key="1">
    <citation type="submission" date="2014-09" db="EMBL/GenBank/DDBJ databases">
        <authorList>
            <person name="Hjerde E."/>
        </authorList>
    </citation>
    <scope>NUCLEOTIDE SEQUENCE [LARGE SCALE GENOMIC DNA]</scope>
    <source>
        <strain evidence="4">06/09/139</strain>
    </source>
</reference>
<dbReference type="HOGENOM" id="CLU_094511_2_1_6"/>
<protein>
    <recommendedName>
        <fullName evidence="2">UPF0251 protein AWOD_I_1222</fullName>
    </recommendedName>
</protein>
<accession>A0A090IKS8</accession>
<organism evidence="3 4">
    <name type="scientific">Aliivibrio wodanis</name>
    <dbReference type="NCBI Taxonomy" id="80852"/>
    <lineage>
        <taxon>Bacteria</taxon>
        <taxon>Pseudomonadati</taxon>
        <taxon>Pseudomonadota</taxon>
        <taxon>Gammaproteobacteria</taxon>
        <taxon>Vibrionales</taxon>
        <taxon>Vibrionaceae</taxon>
        <taxon>Aliivibrio</taxon>
    </lineage>
</organism>
<name>A0A090IKS8_9GAMM</name>
<keyword evidence="3" id="KW-0238">DNA-binding</keyword>
<dbReference type="PANTHER" id="PTHR37478">
    <property type="match status" value="1"/>
</dbReference>
<evidence type="ECO:0000313" key="3">
    <source>
        <dbReference type="EMBL" id="CED71306.1"/>
    </source>
</evidence>
<dbReference type="EMBL" id="LN554846">
    <property type="protein sequence ID" value="CED71306.1"/>
    <property type="molecule type" value="Genomic_DNA"/>
</dbReference>
<evidence type="ECO:0000256" key="1">
    <source>
        <dbReference type="ARBA" id="ARBA00009350"/>
    </source>
</evidence>
<gene>
    <name evidence="3" type="ORF">AWOD_I_1222</name>
</gene>
<dbReference type="Pfam" id="PF02001">
    <property type="entry name" value="DUF134"/>
    <property type="match status" value="1"/>
</dbReference>
<dbReference type="InterPro" id="IPR002852">
    <property type="entry name" value="UPF0251"/>
</dbReference>
<dbReference type="STRING" id="80852.AWOD_I_1222"/>
<dbReference type="Gene3D" id="1.10.10.10">
    <property type="entry name" value="Winged helix-like DNA-binding domain superfamily/Winged helix DNA-binding domain"/>
    <property type="match status" value="1"/>
</dbReference>
<dbReference type="PANTHER" id="PTHR37478:SF2">
    <property type="entry name" value="UPF0251 PROTEIN TK0562"/>
    <property type="match status" value="1"/>
</dbReference>
<sequence>MARPKKCRRICGRAPYSCFKPNGVPTTELPQIELLAEELEALRLADFEGLSQQEGADQMMISRQTFGNIVKQARFKVTSCLVQGKALMLQAEIEE</sequence>
<dbReference type="GO" id="GO:0003677">
    <property type="term" value="F:DNA binding"/>
    <property type="evidence" value="ECO:0007669"/>
    <property type="project" value="UniProtKB-KW"/>
</dbReference>
<dbReference type="KEGG" id="awd:AWOD_I_1222"/>
<dbReference type="InterPro" id="IPR036388">
    <property type="entry name" value="WH-like_DNA-bd_sf"/>
</dbReference>
<keyword evidence="4" id="KW-1185">Reference proteome</keyword>
<dbReference type="GeneID" id="28540786"/>
<dbReference type="Proteomes" id="UP000032427">
    <property type="component" value="Chromosome 1"/>
</dbReference>
<dbReference type="HAMAP" id="MF_00674">
    <property type="entry name" value="UPF0251"/>
    <property type="match status" value="1"/>
</dbReference>
<evidence type="ECO:0000313" key="4">
    <source>
        <dbReference type="Proteomes" id="UP000032427"/>
    </source>
</evidence>
<dbReference type="OrthoDB" id="280278at2"/>
<dbReference type="AlphaFoldDB" id="A0A090IKS8"/>